<comment type="caution">
    <text evidence="1">The sequence shown here is derived from an EMBL/GenBank/DDBJ whole genome shotgun (WGS) entry which is preliminary data.</text>
</comment>
<accession>A0ABQ8STE3</accession>
<evidence type="ECO:0000313" key="1">
    <source>
        <dbReference type="EMBL" id="KAJ4437133.1"/>
    </source>
</evidence>
<name>A0ABQ8STE3_PERAM</name>
<organism evidence="1 2">
    <name type="scientific">Periplaneta americana</name>
    <name type="common">American cockroach</name>
    <name type="synonym">Blatta americana</name>
    <dbReference type="NCBI Taxonomy" id="6978"/>
    <lineage>
        <taxon>Eukaryota</taxon>
        <taxon>Metazoa</taxon>
        <taxon>Ecdysozoa</taxon>
        <taxon>Arthropoda</taxon>
        <taxon>Hexapoda</taxon>
        <taxon>Insecta</taxon>
        <taxon>Pterygota</taxon>
        <taxon>Neoptera</taxon>
        <taxon>Polyneoptera</taxon>
        <taxon>Dictyoptera</taxon>
        <taxon>Blattodea</taxon>
        <taxon>Blattoidea</taxon>
        <taxon>Blattidae</taxon>
        <taxon>Blattinae</taxon>
        <taxon>Periplaneta</taxon>
    </lineage>
</organism>
<keyword evidence="2" id="KW-1185">Reference proteome</keyword>
<sequence length="90" mass="9986">MAELFKGGNEPPGSLKVICVVGNYNQKRQSETLDRSLSTLFTAWCYHSDSTTAPSSYWRPDPPPVCDVVLQPPQTDGICSQFMCLNLLHP</sequence>
<evidence type="ECO:0000313" key="2">
    <source>
        <dbReference type="Proteomes" id="UP001148838"/>
    </source>
</evidence>
<reference evidence="1 2" key="1">
    <citation type="journal article" date="2022" name="Allergy">
        <title>Genome assembly and annotation of Periplaneta americana reveal a comprehensive cockroach allergen profile.</title>
        <authorList>
            <person name="Wang L."/>
            <person name="Xiong Q."/>
            <person name="Saelim N."/>
            <person name="Wang L."/>
            <person name="Nong W."/>
            <person name="Wan A.T."/>
            <person name="Shi M."/>
            <person name="Liu X."/>
            <person name="Cao Q."/>
            <person name="Hui J.H.L."/>
            <person name="Sookrung N."/>
            <person name="Leung T.F."/>
            <person name="Tungtrongchitr A."/>
            <person name="Tsui S.K.W."/>
        </authorList>
    </citation>
    <scope>NUCLEOTIDE SEQUENCE [LARGE SCALE GENOMIC DNA]</scope>
    <source>
        <strain evidence="1">PWHHKU_190912</strain>
    </source>
</reference>
<gene>
    <name evidence="1" type="ORF">ANN_17268</name>
</gene>
<dbReference type="EMBL" id="JAJSOF020000021">
    <property type="protein sequence ID" value="KAJ4437133.1"/>
    <property type="molecule type" value="Genomic_DNA"/>
</dbReference>
<dbReference type="Proteomes" id="UP001148838">
    <property type="component" value="Unassembled WGS sequence"/>
</dbReference>
<proteinExistence type="predicted"/>
<protein>
    <submittedName>
        <fullName evidence="1">Uncharacterized protein</fullName>
    </submittedName>
</protein>